<dbReference type="PRINTS" id="PR00813">
    <property type="entry name" value="BCTERIALGSPG"/>
</dbReference>
<name>A0ABZ1C8U9_9BACT</name>
<evidence type="ECO:0000256" key="2">
    <source>
        <dbReference type="ARBA" id="ARBA00022481"/>
    </source>
</evidence>
<dbReference type="InterPro" id="IPR000983">
    <property type="entry name" value="Bac_GSPG_pilin"/>
</dbReference>
<keyword evidence="2" id="KW-0488">Methylation</keyword>
<keyword evidence="8" id="KW-1185">Reference proteome</keyword>
<keyword evidence="3 6" id="KW-0812">Transmembrane</keyword>
<evidence type="ECO:0000256" key="4">
    <source>
        <dbReference type="ARBA" id="ARBA00022989"/>
    </source>
</evidence>
<dbReference type="PROSITE" id="PS00409">
    <property type="entry name" value="PROKAR_NTER_METHYL"/>
    <property type="match status" value="1"/>
</dbReference>
<evidence type="ECO:0000313" key="7">
    <source>
        <dbReference type="EMBL" id="WRQ88123.1"/>
    </source>
</evidence>
<organism evidence="7 8">
    <name type="scientific">Actomonas aquatica</name>
    <dbReference type="NCBI Taxonomy" id="2866162"/>
    <lineage>
        <taxon>Bacteria</taxon>
        <taxon>Pseudomonadati</taxon>
        <taxon>Verrucomicrobiota</taxon>
        <taxon>Opitutia</taxon>
        <taxon>Opitutales</taxon>
        <taxon>Opitutaceae</taxon>
        <taxon>Actomonas</taxon>
    </lineage>
</organism>
<evidence type="ECO:0000256" key="6">
    <source>
        <dbReference type="SAM" id="Phobius"/>
    </source>
</evidence>
<dbReference type="SUPFAM" id="SSF54523">
    <property type="entry name" value="Pili subunits"/>
    <property type="match status" value="1"/>
</dbReference>
<dbReference type="NCBIfam" id="TIGR02532">
    <property type="entry name" value="IV_pilin_GFxxxE"/>
    <property type="match status" value="1"/>
</dbReference>
<dbReference type="Proteomes" id="UP000738431">
    <property type="component" value="Chromosome"/>
</dbReference>
<gene>
    <name evidence="7" type="ORF">K1X11_001805</name>
</gene>
<dbReference type="RefSeq" id="WP_221028844.1">
    <property type="nucleotide sequence ID" value="NZ_CP139781.1"/>
</dbReference>
<feature type="transmembrane region" description="Helical" evidence="6">
    <location>
        <begin position="21"/>
        <end position="42"/>
    </location>
</feature>
<dbReference type="InterPro" id="IPR045584">
    <property type="entry name" value="Pilin-like"/>
</dbReference>
<keyword evidence="4 6" id="KW-1133">Transmembrane helix</keyword>
<dbReference type="InterPro" id="IPR012902">
    <property type="entry name" value="N_methyl_site"/>
</dbReference>
<reference evidence="7 8" key="1">
    <citation type="submission" date="2023-12" db="EMBL/GenBank/DDBJ databases">
        <title>Description of an unclassified Opitutus bacterium of Verrucomicrobiota.</title>
        <authorList>
            <person name="Zhang D.-F."/>
        </authorList>
    </citation>
    <scope>NUCLEOTIDE SEQUENCE [LARGE SCALE GENOMIC DNA]</scope>
    <source>
        <strain evidence="7 8">WL0086</strain>
    </source>
</reference>
<dbReference type="EMBL" id="CP139781">
    <property type="protein sequence ID" value="WRQ88123.1"/>
    <property type="molecule type" value="Genomic_DNA"/>
</dbReference>
<keyword evidence="5 6" id="KW-0472">Membrane</keyword>
<evidence type="ECO:0000313" key="8">
    <source>
        <dbReference type="Proteomes" id="UP000738431"/>
    </source>
</evidence>
<evidence type="ECO:0000256" key="1">
    <source>
        <dbReference type="ARBA" id="ARBA00004167"/>
    </source>
</evidence>
<proteinExistence type="predicted"/>
<dbReference type="Gene3D" id="3.30.700.10">
    <property type="entry name" value="Glycoprotein, Type 4 Pilin"/>
    <property type="match status" value="1"/>
</dbReference>
<dbReference type="Pfam" id="PF07963">
    <property type="entry name" value="N_methyl"/>
    <property type="match status" value="1"/>
</dbReference>
<comment type="subcellular location">
    <subcellularLocation>
        <location evidence="1">Membrane</location>
        <topology evidence="1">Single-pass membrane protein</topology>
    </subcellularLocation>
</comment>
<evidence type="ECO:0000256" key="5">
    <source>
        <dbReference type="ARBA" id="ARBA00023136"/>
    </source>
</evidence>
<evidence type="ECO:0000256" key="3">
    <source>
        <dbReference type="ARBA" id="ARBA00022692"/>
    </source>
</evidence>
<dbReference type="PANTHER" id="PTHR30093:SF44">
    <property type="entry name" value="TYPE II SECRETION SYSTEM CORE PROTEIN G"/>
    <property type="match status" value="1"/>
</dbReference>
<accession>A0ABZ1C8U9</accession>
<protein>
    <submittedName>
        <fullName evidence="7">Prepilin-type N-terminal cleavage/methylation domain-containing protein</fullName>
    </submittedName>
</protein>
<sequence length="205" mass="21654">MRIADIAGPGRDRRGFSLIEVLTVVVIIGILAAITIPVLSGARASADRAKTKAQFSQWASAMELYRQEYGFYPNIATGGKVDPERFAAELTGRTLSGAAIGEGYGNRKALRFYTLSADELDDDGLLLLDGFGNDDIAVRVDSNRDGLINASDSGSWVSVVGLEAGGGSAPTDLPEAVPTAGVRAGVVFYSAGRGRDENDLVLSWR</sequence>
<dbReference type="PANTHER" id="PTHR30093">
    <property type="entry name" value="GENERAL SECRETION PATHWAY PROTEIN G"/>
    <property type="match status" value="1"/>
</dbReference>